<gene>
    <name evidence="3" type="ORF">K8G79_07670</name>
</gene>
<protein>
    <submittedName>
        <fullName evidence="3">Transcriptional regulator</fullName>
    </submittedName>
</protein>
<name>A0AAJ1AIB5_9BACT</name>
<dbReference type="EMBL" id="JAIOIU010000094">
    <property type="protein sequence ID" value="MBZ0159997.1"/>
    <property type="molecule type" value="Genomic_DNA"/>
</dbReference>
<evidence type="ECO:0000259" key="1">
    <source>
        <dbReference type="Pfam" id="PF13280"/>
    </source>
</evidence>
<reference evidence="3 4" key="1">
    <citation type="journal article" date="2021" name="bioRxiv">
        <title>Unraveling nitrogen, sulfur and carbon metabolic pathways and microbial community transcriptional responses to substrate deprivation and toxicity stresses in a bioreactor mimicking anoxic brackish coastal sediment conditions.</title>
        <authorList>
            <person name="Martins P.D."/>
            <person name="Echeveste M.J."/>
            <person name="Arshad A."/>
            <person name="Kurth J."/>
            <person name="Ouboter H."/>
            <person name="Jetten M.S.M."/>
            <person name="Welte C.U."/>
        </authorList>
    </citation>
    <scope>NUCLEOTIDE SEQUENCE [LARGE SCALE GENOMIC DNA]</scope>
    <source>
        <strain evidence="3">MAG_38</strain>
    </source>
</reference>
<evidence type="ECO:0000313" key="3">
    <source>
        <dbReference type="EMBL" id="MBZ0159997.1"/>
    </source>
</evidence>
<dbReference type="InterPro" id="IPR026881">
    <property type="entry name" value="WYL_dom"/>
</dbReference>
<evidence type="ECO:0000259" key="2">
    <source>
        <dbReference type="Pfam" id="PF25583"/>
    </source>
</evidence>
<dbReference type="Pfam" id="PF13280">
    <property type="entry name" value="WYL"/>
    <property type="match status" value="1"/>
</dbReference>
<sequence length="326" mass="36841">NDQVTRQWHLLRRLEGSTGATIQELADSLPRELPKHLRTIRRDLAALEAAGFPLLTERTEGQVRWRLMDGYRRIPAIAFSPTELMALTFSRDLLKPLDGTQIKGALDSALDKAATALPPQGQGYVRQLRGFFSVGLGSHKLYRQHQETIDRITDAIAHLRTLQMRYYAASRNATTRREVDPYRLWYAGGALYLIAYCHLRRQVRMFAVDRIRSLTVTDRPYQIPLGFDVETYVQDALVVMTGKPVTVELLFGKSAAPWVKDRVWHPSQTLTPLRGGRLRMTLSVADTPELVGWILSFGGKVRVLEPAALTARVRDEARRILSGTLA</sequence>
<feature type="non-terminal residue" evidence="3">
    <location>
        <position position="1"/>
    </location>
</feature>
<dbReference type="InterPro" id="IPR051534">
    <property type="entry name" value="CBASS_pafABC_assoc_protein"/>
</dbReference>
<dbReference type="Pfam" id="PF25583">
    <property type="entry name" value="WCX"/>
    <property type="match status" value="1"/>
</dbReference>
<evidence type="ECO:0000313" key="4">
    <source>
        <dbReference type="Proteomes" id="UP001197609"/>
    </source>
</evidence>
<organism evidence="3 4">
    <name type="scientific">Candidatus Methylomirabilis tolerans</name>
    <dbReference type="NCBI Taxonomy" id="3123416"/>
    <lineage>
        <taxon>Bacteria</taxon>
        <taxon>Candidatus Methylomirabilota</taxon>
        <taxon>Candidatus Methylomirabilia</taxon>
        <taxon>Candidatus Methylomirabilales</taxon>
        <taxon>Candidatus Methylomirabilaceae</taxon>
        <taxon>Candidatus Methylomirabilis</taxon>
    </lineage>
</organism>
<proteinExistence type="predicted"/>
<dbReference type="PANTHER" id="PTHR34580:SF1">
    <property type="entry name" value="PROTEIN PAFC"/>
    <property type="match status" value="1"/>
</dbReference>
<comment type="caution">
    <text evidence="3">The sequence shown here is derived from an EMBL/GenBank/DDBJ whole genome shotgun (WGS) entry which is preliminary data.</text>
</comment>
<feature type="domain" description="WYL" evidence="1">
    <location>
        <begin position="147"/>
        <end position="216"/>
    </location>
</feature>
<dbReference type="PROSITE" id="PS52050">
    <property type="entry name" value="WYL"/>
    <property type="match status" value="1"/>
</dbReference>
<accession>A0AAJ1AIB5</accession>
<feature type="domain" description="WCX" evidence="2">
    <location>
        <begin position="244"/>
        <end position="321"/>
    </location>
</feature>
<dbReference type="Proteomes" id="UP001197609">
    <property type="component" value="Unassembled WGS sequence"/>
</dbReference>
<dbReference type="InterPro" id="IPR057727">
    <property type="entry name" value="WCX_dom"/>
</dbReference>
<dbReference type="AlphaFoldDB" id="A0AAJ1AIB5"/>
<dbReference type="PANTHER" id="PTHR34580">
    <property type="match status" value="1"/>
</dbReference>